<dbReference type="RefSeq" id="XP_056557093.1">
    <property type="nucleotide sequence ID" value="XM_056698568.1"/>
</dbReference>
<gene>
    <name evidence="2" type="ORF">N7496_005639</name>
</gene>
<reference evidence="2" key="2">
    <citation type="journal article" date="2023" name="IMA Fungus">
        <title>Comparative genomic study of the Penicillium genus elucidates a diverse pangenome and 15 lateral gene transfer events.</title>
        <authorList>
            <person name="Petersen C."/>
            <person name="Sorensen T."/>
            <person name="Nielsen M.R."/>
            <person name="Sondergaard T.E."/>
            <person name="Sorensen J.L."/>
            <person name="Fitzpatrick D.A."/>
            <person name="Frisvad J.C."/>
            <person name="Nielsen K.L."/>
        </authorList>
    </citation>
    <scope>NUCLEOTIDE SEQUENCE</scope>
    <source>
        <strain evidence="2">IBT 29864</strain>
    </source>
</reference>
<sequence length="90" mass="10044">MGLLHPCFLATILTPLPGIFLKFGAVLRARSKFANEANAQLAKLQQTRREVQERFENKQVTGMDAKNPSFLTSQESVTSDDKDKNLNHGL</sequence>
<feature type="compositionally biased region" description="Basic and acidic residues" evidence="1">
    <location>
        <begin position="79"/>
        <end position="90"/>
    </location>
</feature>
<evidence type="ECO:0000313" key="3">
    <source>
        <dbReference type="Proteomes" id="UP001147782"/>
    </source>
</evidence>
<dbReference type="OrthoDB" id="446368at2759"/>
<keyword evidence="3" id="KW-1185">Reference proteome</keyword>
<evidence type="ECO:0000256" key="1">
    <source>
        <dbReference type="SAM" id="MobiDB-lite"/>
    </source>
</evidence>
<name>A0A9W9SH26_9EURO</name>
<protein>
    <submittedName>
        <fullName evidence="2">Major facilitator superfamily domain general substrate transporter</fullName>
    </submittedName>
</protein>
<dbReference type="AlphaFoldDB" id="A0A9W9SH26"/>
<feature type="region of interest" description="Disordered" evidence="1">
    <location>
        <begin position="57"/>
        <end position="90"/>
    </location>
</feature>
<dbReference type="GeneID" id="81437747"/>
<accession>A0A9W9SH26</accession>
<proteinExistence type="predicted"/>
<dbReference type="Proteomes" id="UP001147782">
    <property type="component" value="Unassembled WGS sequence"/>
</dbReference>
<reference evidence="2" key="1">
    <citation type="submission" date="2022-11" db="EMBL/GenBank/DDBJ databases">
        <authorList>
            <person name="Petersen C."/>
        </authorList>
    </citation>
    <scope>NUCLEOTIDE SEQUENCE</scope>
    <source>
        <strain evidence="2">IBT 29864</strain>
    </source>
</reference>
<evidence type="ECO:0000313" key="2">
    <source>
        <dbReference type="EMBL" id="KAJ5378230.1"/>
    </source>
</evidence>
<comment type="caution">
    <text evidence="2">The sequence shown here is derived from an EMBL/GenBank/DDBJ whole genome shotgun (WGS) entry which is preliminary data.</text>
</comment>
<dbReference type="EMBL" id="JAPZBS010000004">
    <property type="protein sequence ID" value="KAJ5378230.1"/>
    <property type="molecule type" value="Genomic_DNA"/>
</dbReference>
<organism evidence="2 3">
    <name type="scientific">Penicillium cataractarum</name>
    <dbReference type="NCBI Taxonomy" id="2100454"/>
    <lineage>
        <taxon>Eukaryota</taxon>
        <taxon>Fungi</taxon>
        <taxon>Dikarya</taxon>
        <taxon>Ascomycota</taxon>
        <taxon>Pezizomycotina</taxon>
        <taxon>Eurotiomycetes</taxon>
        <taxon>Eurotiomycetidae</taxon>
        <taxon>Eurotiales</taxon>
        <taxon>Aspergillaceae</taxon>
        <taxon>Penicillium</taxon>
    </lineage>
</organism>